<dbReference type="Proteomes" id="UP001642360">
    <property type="component" value="Unassembled WGS sequence"/>
</dbReference>
<protein>
    <submittedName>
        <fullName evidence="2">Uncharacterized protein</fullName>
    </submittedName>
</protein>
<dbReference type="SUPFAM" id="SSF53756">
    <property type="entry name" value="UDP-Glycosyltransferase/glycogen phosphorylase"/>
    <property type="match status" value="1"/>
</dbReference>
<keyword evidence="1" id="KW-0808">Transferase</keyword>
<dbReference type="EMBL" id="CAUOFW020000570">
    <property type="protein sequence ID" value="CAK9134785.1"/>
    <property type="molecule type" value="Genomic_DNA"/>
</dbReference>
<evidence type="ECO:0000313" key="2">
    <source>
        <dbReference type="EMBL" id="CAK9134785.1"/>
    </source>
</evidence>
<sequence>MERKYIDYFSSLIKKKVIPVGPLVQHPISKYQRLEAIEWLAKKNHSSTLFVSFGSEFPVGDETKVEEALPEGFLDRVRDRGMIINGWAPQAKILTHSSLGGFVSQSEWNSVMEIIEFGVPIIAIPMHCDQQPLNARLVVDIGLGMEVRRDYCEKLHGEEVAKVIKDVILDNKGEDMRRKARELRENIRLKGEEEINVAVGEISQLCHKSKAQ</sequence>
<evidence type="ECO:0000256" key="1">
    <source>
        <dbReference type="ARBA" id="ARBA00022679"/>
    </source>
</evidence>
<dbReference type="AlphaFoldDB" id="A0ABC8QQJ1"/>
<comment type="caution">
    <text evidence="2">The sequence shown here is derived from an EMBL/GenBank/DDBJ whole genome shotgun (WGS) entry which is preliminary data.</text>
</comment>
<dbReference type="Pfam" id="PF00201">
    <property type="entry name" value="UDPGT"/>
    <property type="match status" value="1"/>
</dbReference>
<keyword evidence="3" id="KW-1185">Reference proteome</keyword>
<dbReference type="Gene3D" id="3.40.50.2000">
    <property type="entry name" value="Glycogen Phosphorylase B"/>
    <property type="match status" value="2"/>
</dbReference>
<proteinExistence type="predicted"/>
<reference evidence="2 3" key="1">
    <citation type="submission" date="2024-02" db="EMBL/GenBank/DDBJ databases">
        <authorList>
            <person name="Vignale AGUSTIN F."/>
            <person name="Sosa J E."/>
            <person name="Modenutti C."/>
        </authorList>
    </citation>
    <scope>NUCLEOTIDE SEQUENCE [LARGE SCALE GENOMIC DNA]</scope>
</reference>
<dbReference type="InterPro" id="IPR002213">
    <property type="entry name" value="UDP_glucos_trans"/>
</dbReference>
<dbReference type="GO" id="GO:0008194">
    <property type="term" value="F:UDP-glycosyltransferase activity"/>
    <property type="evidence" value="ECO:0007669"/>
    <property type="project" value="UniProtKB-ARBA"/>
</dbReference>
<gene>
    <name evidence="2" type="ORF">ILEXP_LOCUS1711</name>
</gene>
<dbReference type="CDD" id="cd03784">
    <property type="entry name" value="GT1_Gtf-like"/>
    <property type="match status" value="1"/>
</dbReference>
<dbReference type="PANTHER" id="PTHR48044:SF29">
    <property type="entry name" value="GLYCOSYLTRANSFERASE"/>
    <property type="match status" value="1"/>
</dbReference>
<dbReference type="PANTHER" id="PTHR48044">
    <property type="entry name" value="GLYCOSYLTRANSFERASE"/>
    <property type="match status" value="1"/>
</dbReference>
<name>A0ABC8QQJ1_9AQUA</name>
<organism evidence="2 3">
    <name type="scientific">Ilex paraguariensis</name>
    <name type="common">yerba mate</name>
    <dbReference type="NCBI Taxonomy" id="185542"/>
    <lineage>
        <taxon>Eukaryota</taxon>
        <taxon>Viridiplantae</taxon>
        <taxon>Streptophyta</taxon>
        <taxon>Embryophyta</taxon>
        <taxon>Tracheophyta</taxon>
        <taxon>Spermatophyta</taxon>
        <taxon>Magnoliopsida</taxon>
        <taxon>eudicotyledons</taxon>
        <taxon>Gunneridae</taxon>
        <taxon>Pentapetalae</taxon>
        <taxon>asterids</taxon>
        <taxon>campanulids</taxon>
        <taxon>Aquifoliales</taxon>
        <taxon>Aquifoliaceae</taxon>
        <taxon>Ilex</taxon>
    </lineage>
</organism>
<accession>A0ABC8QQJ1</accession>
<dbReference type="GO" id="GO:1901135">
    <property type="term" value="P:carbohydrate derivative metabolic process"/>
    <property type="evidence" value="ECO:0007669"/>
    <property type="project" value="UniProtKB-ARBA"/>
</dbReference>
<evidence type="ECO:0000313" key="3">
    <source>
        <dbReference type="Proteomes" id="UP001642360"/>
    </source>
</evidence>